<evidence type="ECO:0000313" key="12">
    <source>
        <dbReference type="EMBL" id="POR39272.1"/>
    </source>
</evidence>
<feature type="transmembrane region" description="Helical" evidence="10">
    <location>
        <begin position="154"/>
        <end position="176"/>
    </location>
</feature>
<dbReference type="PRINTS" id="PR00171">
    <property type="entry name" value="SUGRTRNSPORT"/>
</dbReference>
<dbReference type="PROSITE" id="PS00216">
    <property type="entry name" value="SUGAR_TRANSPORT_1"/>
    <property type="match status" value="2"/>
</dbReference>
<comment type="caution">
    <text evidence="12">The sequence shown here is derived from an EMBL/GenBank/DDBJ whole genome shotgun (WGS) entry which is preliminary data.</text>
</comment>
<evidence type="ECO:0000256" key="10">
    <source>
        <dbReference type="SAM" id="Phobius"/>
    </source>
</evidence>
<keyword evidence="7" id="KW-0325">Glycoprotein</keyword>
<dbReference type="InterPro" id="IPR020846">
    <property type="entry name" value="MFS_dom"/>
</dbReference>
<dbReference type="PROSITE" id="PS00217">
    <property type="entry name" value="SUGAR_TRANSPORT_2"/>
    <property type="match status" value="1"/>
</dbReference>
<feature type="compositionally biased region" description="Basic and acidic residues" evidence="9">
    <location>
        <begin position="578"/>
        <end position="602"/>
    </location>
</feature>
<evidence type="ECO:0000256" key="1">
    <source>
        <dbReference type="ARBA" id="ARBA00004141"/>
    </source>
</evidence>
<feature type="transmembrane region" description="Helical" evidence="10">
    <location>
        <begin position="405"/>
        <end position="427"/>
    </location>
</feature>
<keyword evidence="4 10" id="KW-0812">Transmembrane</keyword>
<keyword evidence="6 10" id="KW-0472">Membrane</keyword>
<keyword evidence="12" id="KW-0762">Sugar transport</keyword>
<dbReference type="GO" id="GO:0016020">
    <property type="term" value="C:membrane"/>
    <property type="evidence" value="ECO:0007669"/>
    <property type="project" value="UniProtKB-SubCell"/>
</dbReference>
<feature type="transmembrane region" description="Helical" evidence="10">
    <location>
        <begin position="251"/>
        <end position="270"/>
    </location>
</feature>
<dbReference type="Proteomes" id="UP000237481">
    <property type="component" value="Unassembled WGS sequence"/>
</dbReference>
<dbReference type="PANTHER" id="PTHR48022">
    <property type="entry name" value="PLASTIDIC GLUCOSE TRANSPORTER 4"/>
    <property type="match status" value="1"/>
</dbReference>
<accession>A0A2S4LA09</accession>
<dbReference type="CDD" id="cd17356">
    <property type="entry name" value="MFS_HXT"/>
    <property type="match status" value="1"/>
</dbReference>
<feature type="transmembrane region" description="Helical" evidence="10">
    <location>
        <begin position="373"/>
        <end position="396"/>
    </location>
</feature>
<dbReference type="NCBIfam" id="TIGR00879">
    <property type="entry name" value="SP"/>
    <property type="match status" value="1"/>
</dbReference>
<evidence type="ECO:0000256" key="3">
    <source>
        <dbReference type="ARBA" id="ARBA00022448"/>
    </source>
</evidence>
<dbReference type="PROSITE" id="PS50850">
    <property type="entry name" value="MFS"/>
    <property type="match status" value="1"/>
</dbReference>
<feature type="transmembrane region" description="Helical" evidence="10">
    <location>
        <begin position="488"/>
        <end position="506"/>
    </location>
</feature>
<reference evidence="12 13" key="1">
    <citation type="submission" date="2018-01" db="EMBL/GenBank/DDBJ databases">
        <title>Harnessing the power of phylogenomics to disentangle the directionality and signatures of interkingdom host jumping in the parasitic fungal genus Tolypocladium.</title>
        <authorList>
            <person name="Quandt C.A."/>
            <person name="Patterson W."/>
            <person name="Spatafora J.W."/>
        </authorList>
    </citation>
    <scope>NUCLEOTIDE SEQUENCE [LARGE SCALE GENOMIC DNA]</scope>
    <source>
        <strain evidence="12 13">NRBC 100945</strain>
    </source>
</reference>
<proteinExistence type="inferred from homology"/>
<protein>
    <submittedName>
        <fullName evidence="12">High-affinity glucose transporter</fullName>
    </submittedName>
</protein>
<evidence type="ECO:0000256" key="4">
    <source>
        <dbReference type="ARBA" id="ARBA00022692"/>
    </source>
</evidence>
<dbReference type="FunFam" id="1.20.1250.20:FF:000026">
    <property type="entry name" value="MFS quinate transporter QutD"/>
    <property type="match status" value="1"/>
</dbReference>
<feature type="non-terminal residue" evidence="12">
    <location>
        <position position="1"/>
    </location>
</feature>
<feature type="transmembrane region" description="Helical" evidence="10">
    <location>
        <begin position="447"/>
        <end position="467"/>
    </location>
</feature>
<keyword evidence="3 8" id="KW-0813">Transport</keyword>
<comment type="similarity">
    <text evidence="2 8">Belongs to the major facilitator superfamily. Sugar transporter (TC 2.A.1.1) family.</text>
</comment>
<evidence type="ECO:0000256" key="5">
    <source>
        <dbReference type="ARBA" id="ARBA00022989"/>
    </source>
</evidence>
<keyword evidence="5 10" id="KW-1133">Transmembrane helix</keyword>
<dbReference type="InterPro" id="IPR005829">
    <property type="entry name" value="Sugar_transporter_CS"/>
</dbReference>
<dbReference type="InterPro" id="IPR036259">
    <property type="entry name" value="MFS_trans_sf"/>
</dbReference>
<evidence type="ECO:0000256" key="6">
    <source>
        <dbReference type="ARBA" id="ARBA00023136"/>
    </source>
</evidence>
<feature type="transmembrane region" description="Helical" evidence="10">
    <location>
        <begin position="63"/>
        <end position="86"/>
    </location>
</feature>
<evidence type="ECO:0000259" key="11">
    <source>
        <dbReference type="PROSITE" id="PS50850"/>
    </source>
</evidence>
<dbReference type="PANTHER" id="PTHR48022:SF7">
    <property type="entry name" value="MAJOR FACILITATOR SUPERFAMILY (MFS) PROFILE DOMAIN-CONTAINING PROTEIN-RELATED"/>
    <property type="match status" value="1"/>
</dbReference>
<dbReference type="AlphaFoldDB" id="A0A2S4LA09"/>
<feature type="region of interest" description="Disordered" evidence="9">
    <location>
        <begin position="578"/>
        <end position="611"/>
    </location>
</feature>
<feature type="transmembrane region" description="Helical" evidence="10">
    <location>
        <begin position="211"/>
        <end position="231"/>
    </location>
</feature>
<feature type="transmembrane region" description="Helical" evidence="10">
    <location>
        <begin position="339"/>
        <end position="361"/>
    </location>
</feature>
<feature type="domain" description="Major facilitator superfamily (MFS) profile" evidence="11">
    <location>
        <begin position="73"/>
        <end position="540"/>
    </location>
</feature>
<evidence type="ECO:0000256" key="9">
    <source>
        <dbReference type="SAM" id="MobiDB-lite"/>
    </source>
</evidence>
<organism evidence="12 13">
    <name type="scientific">Tolypocladium paradoxum</name>
    <dbReference type="NCBI Taxonomy" id="94208"/>
    <lineage>
        <taxon>Eukaryota</taxon>
        <taxon>Fungi</taxon>
        <taxon>Dikarya</taxon>
        <taxon>Ascomycota</taxon>
        <taxon>Pezizomycotina</taxon>
        <taxon>Sordariomycetes</taxon>
        <taxon>Hypocreomycetidae</taxon>
        <taxon>Hypocreales</taxon>
        <taxon>Ophiocordycipitaceae</taxon>
        <taxon>Tolypocladium</taxon>
    </lineage>
</organism>
<sequence>RSCGGCALALVYKALLPTPTPLTPEGSLVSLRRHPCSTSAALLLKPPWYCTQEPFASGYDPGLTMLIGNIYVIAAVAVVGGGLFGFDISSLSAQLGEQSYKCYFNQGGNGPGEPCSGPLDTVQGGITAAMAAGSWVGALVSGPLSDRLGRKYSIMVGCIIWVIGSAIICASQSIAMLVVGRVINGICVGIESAQVPVYIAEISPPSKRGRFIGMQQWAITWGILIMYYISYGCSFIGEQTPTGWQEASWRVPWGLQMIPAFFLFFMMMLLPESPRWLARKDRWEDCRAVLALVHGRGDPNHPFVAFELQDIKDMCEFERRHSNVTYLDLFKPEMIHRTFIALFTQIWSQLTGMNVMMYYVTNVFSMAGYTGNAGLLASSISYIVNVIMTIPALLWVDRWGRRPTLLVGSVLMATWMFANAGILAVNGEIVEGGIENVAAQSMRVTGAAAKGLIGCTYLFVASFAPTWGPVSWIYPPELFPLRLRGKGVALSTSGNWAFNTALGYFVPPALANIKWRTYILFGIFNAIAFVHVLFVFPETAGKTLEETEAMFEDPNGMKYIGTPAWKTRVVTNLTNRAEHGDVEAKHHAEPRLSDAHEREEKAAPPAATVAA</sequence>
<dbReference type="Gene3D" id="1.20.1250.20">
    <property type="entry name" value="MFS general substrate transporter like domains"/>
    <property type="match status" value="1"/>
</dbReference>
<name>A0A2S4LA09_9HYPO</name>
<keyword evidence="13" id="KW-1185">Reference proteome</keyword>
<comment type="subcellular location">
    <subcellularLocation>
        <location evidence="1">Membrane</location>
        <topology evidence="1">Multi-pass membrane protein</topology>
    </subcellularLocation>
</comment>
<dbReference type="SUPFAM" id="SSF103473">
    <property type="entry name" value="MFS general substrate transporter"/>
    <property type="match status" value="1"/>
</dbReference>
<evidence type="ECO:0000256" key="7">
    <source>
        <dbReference type="ARBA" id="ARBA00023180"/>
    </source>
</evidence>
<dbReference type="Pfam" id="PF00083">
    <property type="entry name" value="Sugar_tr"/>
    <property type="match status" value="1"/>
</dbReference>
<dbReference type="OrthoDB" id="4142200at2759"/>
<evidence type="ECO:0000256" key="8">
    <source>
        <dbReference type="RuleBase" id="RU003346"/>
    </source>
</evidence>
<dbReference type="InterPro" id="IPR003663">
    <property type="entry name" value="Sugar/inositol_transpt"/>
</dbReference>
<feature type="transmembrane region" description="Helical" evidence="10">
    <location>
        <begin position="518"/>
        <end position="536"/>
    </location>
</feature>
<dbReference type="EMBL" id="PKSG01000049">
    <property type="protein sequence ID" value="POR39272.1"/>
    <property type="molecule type" value="Genomic_DNA"/>
</dbReference>
<gene>
    <name evidence="12" type="ORF">TPAR_00527</name>
</gene>
<evidence type="ECO:0000256" key="2">
    <source>
        <dbReference type="ARBA" id="ARBA00010992"/>
    </source>
</evidence>
<dbReference type="GO" id="GO:0005351">
    <property type="term" value="F:carbohydrate:proton symporter activity"/>
    <property type="evidence" value="ECO:0007669"/>
    <property type="project" value="TreeGrafter"/>
</dbReference>
<dbReference type="InterPro" id="IPR050360">
    <property type="entry name" value="MFS_Sugar_Transporters"/>
</dbReference>
<dbReference type="InterPro" id="IPR005828">
    <property type="entry name" value="MFS_sugar_transport-like"/>
</dbReference>
<evidence type="ECO:0000313" key="13">
    <source>
        <dbReference type="Proteomes" id="UP000237481"/>
    </source>
</evidence>